<evidence type="ECO:0000256" key="5">
    <source>
        <dbReference type="ARBA" id="ARBA00022679"/>
    </source>
</evidence>
<keyword evidence="4 8" id="KW-0028">Amino-acid biosynthesis</keyword>
<feature type="domain" description="DAHP synthetase I/KDSA" evidence="9">
    <location>
        <begin position="41"/>
        <end position="339"/>
    </location>
</feature>
<comment type="catalytic activity">
    <reaction evidence="7 8">
        <text>D-erythrose 4-phosphate + phosphoenolpyruvate + H2O = 7-phospho-2-dehydro-3-deoxy-D-arabino-heptonate + phosphate</text>
        <dbReference type="Rhea" id="RHEA:14717"/>
        <dbReference type="ChEBI" id="CHEBI:15377"/>
        <dbReference type="ChEBI" id="CHEBI:16897"/>
        <dbReference type="ChEBI" id="CHEBI:43474"/>
        <dbReference type="ChEBI" id="CHEBI:58394"/>
        <dbReference type="ChEBI" id="CHEBI:58702"/>
        <dbReference type="EC" id="2.5.1.54"/>
    </reaction>
</comment>
<comment type="function">
    <text evidence="1 8">Stereospecific condensation of phosphoenolpyruvate (PEP) and D-erythrose-4-phosphate (E4P) giving rise to 3-deoxy-D-arabino-heptulosonate-7-phosphate (DAHP).</text>
</comment>
<dbReference type="EC" id="2.5.1.54" evidence="8"/>
<evidence type="ECO:0000256" key="4">
    <source>
        <dbReference type="ARBA" id="ARBA00022605"/>
    </source>
</evidence>
<dbReference type="NCBIfam" id="NF009395">
    <property type="entry name" value="PRK12755.1"/>
    <property type="match status" value="1"/>
</dbReference>
<dbReference type="PANTHER" id="PTHR21225">
    <property type="entry name" value="PHOSPHO-2-DEHYDRO-3-DEOXYHEPTONATE ALDOLASE DAHP SYNTHETASE"/>
    <property type="match status" value="1"/>
</dbReference>
<dbReference type="GO" id="GO:0003849">
    <property type="term" value="F:3-deoxy-7-phosphoheptulonate synthase activity"/>
    <property type="evidence" value="ECO:0007669"/>
    <property type="project" value="UniProtKB-EC"/>
</dbReference>
<dbReference type="InterPro" id="IPR006218">
    <property type="entry name" value="DAHP1/KDSA"/>
</dbReference>
<evidence type="ECO:0000256" key="8">
    <source>
        <dbReference type="PIRNR" id="PIRNR001361"/>
    </source>
</evidence>
<dbReference type="Proteomes" id="UP000830835">
    <property type="component" value="Unassembled WGS sequence"/>
</dbReference>
<dbReference type="SUPFAM" id="SSF51569">
    <property type="entry name" value="Aldolase"/>
    <property type="match status" value="1"/>
</dbReference>
<organism evidence="10 11">
    <name type="scientific">Thermostichus vulcanus str. 'Rupite'</name>
    <dbReference type="NCBI Taxonomy" id="2813851"/>
    <lineage>
        <taxon>Bacteria</taxon>
        <taxon>Bacillati</taxon>
        <taxon>Cyanobacteriota</taxon>
        <taxon>Cyanophyceae</taxon>
        <taxon>Thermostichales</taxon>
        <taxon>Thermostichaceae</taxon>
        <taxon>Thermostichus</taxon>
    </lineage>
</organism>
<proteinExistence type="inferred from homology"/>
<evidence type="ECO:0000256" key="1">
    <source>
        <dbReference type="ARBA" id="ARBA00003726"/>
    </source>
</evidence>
<dbReference type="InterPro" id="IPR006219">
    <property type="entry name" value="DAHP_synth_1"/>
</dbReference>
<evidence type="ECO:0000256" key="2">
    <source>
        <dbReference type="ARBA" id="ARBA00004688"/>
    </source>
</evidence>
<dbReference type="PANTHER" id="PTHR21225:SF10">
    <property type="entry name" value="PHOSPHO-2-DEHYDRO-3-DEOXYHEPTONATE ALDOLASE, TYR-SENSITIVE"/>
    <property type="match status" value="1"/>
</dbReference>
<dbReference type="InterPro" id="IPR013785">
    <property type="entry name" value="Aldolase_TIM"/>
</dbReference>
<gene>
    <name evidence="10" type="ORF">JX360_09310</name>
</gene>
<evidence type="ECO:0000313" key="11">
    <source>
        <dbReference type="Proteomes" id="UP000830835"/>
    </source>
</evidence>
<dbReference type="EMBL" id="JAFIRA010000021">
    <property type="protein sequence ID" value="MCJ2543101.1"/>
    <property type="molecule type" value="Genomic_DNA"/>
</dbReference>
<comment type="pathway">
    <text evidence="2 8">Metabolic intermediate biosynthesis; chorismate biosynthesis; chorismate from D-erythrose 4-phosphate and phosphoenolpyruvate: step 1/7.</text>
</comment>
<reference evidence="10" key="1">
    <citation type="submission" date="2021-02" db="EMBL/GenBank/DDBJ databases">
        <title>The CRISPR/cas machinery reduction and long-range gene transfer in the hot spring cyanobacterium Synechococcus.</title>
        <authorList>
            <person name="Dvorak P."/>
            <person name="Jahodarova E."/>
            <person name="Hasler P."/>
            <person name="Poulickova A."/>
        </authorList>
    </citation>
    <scope>NUCLEOTIDE SEQUENCE</scope>
    <source>
        <strain evidence="10">Rupite</strain>
    </source>
</reference>
<dbReference type="PIRSF" id="PIRSF001361">
    <property type="entry name" value="DAHP_synthase"/>
    <property type="match status" value="1"/>
</dbReference>
<keyword evidence="11" id="KW-1185">Reference proteome</keyword>
<comment type="similarity">
    <text evidence="3 8">Belongs to the class-I DAHP synthase family.</text>
</comment>
<sequence length="356" mass="38517">MPPQTDNCNIQEVTPLIAPSLVKAEFPLTETAAKVVLSTRQAIRNIIHGRDPHRLVVIVGPCSIHDPEAALEYAHRLKQVADQTQEHLVIVMRTYFEKPRTTVGWKGLINDPHLDGSCDIATGLKLARSILLRVNEIGLACATEMLDPVTPQYTADLVSWAAIGARTIESQTHREMASGLSMPVGFKNGTDGRLQIALNAILSASHPHSFLGIGQDGMTALIKTSGNPDRHIVLRGGGGKTNYGPEDVERAALLMEDQGIPRSVMVDCSHDNSQKDYRNQGSVCREVLRQYQAGQRALMGVMVESNLNPGKQTWCEGASLKYGVSITDGCIGWEETADLLQEMAATVAGGALALSH</sequence>
<dbReference type="NCBIfam" id="TIGR00034">
    <property type="entry name" value="aroFGH"/>
    <property type="match status" value="1"/>
</dbReference>
<dbReference type="Pfam" id="PF00793">
    <property type="entry name" value="DAHP_synth_1"/>
    <property type="match status" value="1"/>
</dbReference>
<keyword evidence="6 8" id="KW-0057">Aromatic amino acid biosynthesis</keyword>
<name>A0ABT0CBH9_THEVL</name>
<protein>
    <recommendedName>
        <fullName evidence="8">Phospho-2-dehydro-3-deoxyheptonate aldolase</fullName>
        <ecNumber evidence="8">2.5.1.54</ecNumber>
    </recommendedName>
</protein>
<dbReference type="Gene3D" id="3.20.20.70">
    <property type="entry name" value="Aldolase class I"/>
    <property type="match status" value="1"/>
</dbReference>
<keyword evidence="5 8" id="KW-0808">Transferase</keyword>
<evidence type="ECO:0000256" key="6">
    <source>
        <dbReference type="ARBA" id="ARBA00023141"/>
    </source>
</evidence>
<dbReference type="RefSeq" id="WP_244350379.1">
    <property type="nucleotide sequence ID" value="NZ_JAFIRA010000021.1"/>
</dbReference>
<accession>A0ABT0CBH9</accession>
<evidence type="ECO:0000256" key="3">
    <source>
        <dbReference type="ARBA" id="ARBA00007985"/>
    </source>
</evidence>
<evidence type="ECO:0000256" key="7">
    <source>
        <dbReference type="ARBA" id="ARBA00047508"/>
    </source>
</evidence>
<comment type="caution">
    <text evidence="10">The sequence shown here is derived from an EMBL/GenBank/DDBJ whole genome shotgun (WGS) entry which is preliminary data.</text>
</comment>
<evidence type="ECO:0000313" key="10">
    <source>
        <dbReference type="EMBL" id="MCJ2543101.1"/>
    </source>
</evidence>
<evidence type="ECO:0000259" key="9">
    <source>
        <dbReference type="Pfam" id="PF00793"/>
    </source>
</evidence>